<organism evidence="2">
    <name type="scientific">viral metagenome</name>
    <dbReference type="NCBI Taxonomy" id="1070528"/>
    <lineage>
        <taxon>unclassified sequences</taxon>
        <taxon>metagenomes</taxon>
        <taxon>organismal metagenomes</taxon>
    </lineage>
</organism>
<feature type="transmembrane region" description="Helical" evidence="1">
    <location>
        <begin position="81"/>
        <end position="102"/>
    </location>
</feature>
<sequence>MAKESVSKLVSKGAKVTKGVVTGVAKGATGVAKTASKAAVGVVGKAASTTDKLAQNVASTTTKSTSKAVGKLRGLCNLDNIVPCVTALTLIAYIVIVSPTTVLDMFSTRVGKALSMLVVLIALLFDVKLGVMLGLAVILSISLASVNKDLYESYNGGVLEKFETENAMGAMYDVSENEVSDVVDEIDLAAIEQVADDEVESPLAPVEPPVQGSDSEWKCTRMEKRENFVGGSNDSEPYDVMGVDSTVCKYASFSNDS</sequence>
<evidence type="ECO:0008006" key="3">
    <source>
        <dbReference type="Google" id="ProtNLM"/>
    </source>
</evidence>
<feature type="transmembrane region" description="Helical" evidence="1">
    <location>
        <begin position="114"/>
        <end position="139"/>
    </location>
</feature>
<proteinExistence type="predicted"/>
<accession>A0A6C0AGK6</accession>
<evidence type="ECO:0000313" key="2">
    <source>
        <dbReference type="EMBL" id="QHS78593.1"/>
    </source>
</evidence>
<name>A0A6C0AGK6_9ZZZZ</name>
<dbReference type="EMBL" id="MN740601">
    <property type="protein sequence ID" value="QHS78593.1"/>
    <property type="molecule type" value="Genomic_DNA"/>
</dbReference>
<evidence type="ECO:0000256" key="1">
    <source>
        <dbReference type="SAM" id="Phobius"/>
    </source>
</evidence>
<dbReference type="AlphaFoldDB" id="A0A6C0AGK6"/>
<reference evidence="2" key="1">
    <citation type="journal article" date="2020" name="Nature">
        <title>Giant virus diversity and host interactions through global metagenomics.</title>
        <authorList>
            <person name="Schulz F."/>
            <person name="Roux S."/>
            <person name="Paez-Espino D."/>
            <person name="Jungbluth S."/>
            <person name="Walsh D.A."/>
            <person name="Denef V.J."/>
            <person name="McMahon K.D."/>
            <person name="Konstantinidis K.T."/>
            <person name="Eloe-Fadrosh E.A."/>
            <person name="Kyrpides N.C."/>
            <person name="Woyke T."/>
        </authorList>
    </citation>
    <scope>NUCLEOTIDE SEQUENCE</scope>
    <source>
        <strain evidence="2">GVMAG-S-1024976-23</strain>
    </source>
</reference>
<protein>
    <recommendedName>
        <fullName evidence="3">Transmembrane protein</fullName>
    </recommendedName>
</protein>
<keyword evidence="1" id="KW-0812">Transmembrane</keyword>
<keyword evidence="1" id="KW-1133">Transmembrane helix</keyword>
<keyword evidence="1" id="KW-0472">Membrane</keyword>